<sequence>LFVEASSNGFAVDETPPNITTPAAFDASQGSFMDNTQTWRSLIKVTWDVSDQESHIDTQSVSIFTHQQSELDIDPVKVNGGDREYTFTDLSLKDGYTYYAKVISCNRAKLCTSSISQGLLVDSTPPTVGMFAVDTEHAADLARHRDGWMTYNLAQASNPAQINIAWLGFADIHSGISNYFITVGTYFSGNDLTLNGPIRVDYAGGTTHYDEGVIQTAMIDVNRDITPGEHIYVSIWAVNGVGLRSYEAHDTFEVVSSNTNSGILSLLRRCSAQSCQGDCTCAPQNQLCHETTGCIDVTGDESYQQVEIVDVTEYRKLDGSIFEDKDYTPSKCSLAAKWRTLSGGSQSVIRYEWSAGSKDDQPGSSVLDVVFDRVWHDVGLETNAVLMLEKNKFALEPNVIYVFYVKAWYNSDTYAIFQSDGMESDSTPPAVSTSRKVKDVVDLNNILDIDFTTSTNSVGVSWRNVFIDVGGIAHFSVSLSTYIGGEDVSSFNSNTVTNSVFEVQLTSLSLLEGVKYYSNVRAINNAGLYITASSDGFIVDNTVPTTGVVYDGFGLHDAEYQNITDTISASWHGFSDLQSYISHYLWCVGSSPGAEDIVACENVGLQLSASKSAVLSNGQKCFSQVTAIDVAGLHSVAAVSNGVVIDDTAPNVEERFSFGANVLRNPSFEDIHGWIIDGNSEIKSQSQYAQNGDSFLLLYGEVHQSFQSVIGSKYQVIFYTSHIYSSSTPLLSQEGFIQLPESHHVFPLYQRPGRQDSHQDIDNMIWQRHVFYFIAMETSSTITIGSVGLNNGIAIDNVQVRYIGLGPRDPPAIPNLMNQLSSPVHVETLVQHEWNSVHARWHAVDVESPIVDFMWAIGTVQGGTQLQGFTSVGRNTHGDKQDLILNSGSSIHVTVVILNAAGLRSVIYSDAILVDLTPPQLCCIKDGDGDDLIYQSANTIKLNWLVTDDESGVDYCEWAIGLTPGSAEIQAFERTDTLISSESELSVTHGQTLFSTVRCQNYDGLQSQITSNGVTIVTEPPNTDHAIMSLTTSSVTQYPTRGYHQAQTDAINIAWQGFNDITGIEYYECKILGDDVDTSWYKVGDNGHLFTVMKGLMLSSYKTYQVYLKAVNYAGFESDVLVSNITVETEAPITRNADLQSVWPHEWEMTFDWTDVFSSNSSMIYEVTIGTAWGGMDVLKWTETTDTHLRMTGVNHALEHYVAITAINEAGLYSTKTFVVSYS</sequence>
<dbReference type="GeneID" id="100378079"/>
<dbReference type="Proteomes" id="UP000694865">
    <property type="component" value="Unplaced"/>
</dbReference>
<evidence type="ECO:0000313" key="2">
    <source>
        <dbReference type="RefSeq" id="XP_002736788.1"/>
    </source>
</evidence>
<evidence type="ECO:0000313" key="1">
    <source>
        <dbReference type="Proteomes" id="UP000694865"/>
    </source>
</evidence>
<name>A0ABM0GT44_SACKO</name>
<keyword evidence="1" id="KW-1185">Reference proteome</keyword>
<reference evidence="2" key="1">
    <citation type="submission" date="2025-08" db="UniProtKB">
        <authorList>
            <consortium name="RefSeq"/>
        </authorList>
    </citation>
    <scope>IDENTIFICATION</scope>
    <source>
        <tissue evidence="2">Testes</tissue>
    </source>
</reference>
<protein>
    <submittedName>
        <fullName evidence="2">Uncharacterized protein LOC100378079</fullName>
    </submittedName>
</protein>
<dbReference type="SUPFAM" id="SSF49265">
    <property type="entry name" value="Fibronectin type III"/>
    <property type="match status" value="2"/>
</dbReference>
<gene>
    <name evidence="2" type="primary">LOC100378079</name>
</gene>
<feature type="non-terminal residue" evidence="2">
    <location>
        <position position="1"/>
    </location>
</feature>
<dbReference type="RefSeq" id="XP_002736788.1">
    <property type="nucleotide sequence ID" value="XM_002736742.2"/>
</dbReference>
<organism evidence="1 2">
    <name type="scientific">Saccoglossus kowalevskii</name>
    <name type="common">Acorn worm</name>
    <dbReference type="NCBI Taxonomy" id="10224"/>
    <lineage>
        <taxon>Eukaryota</taxon>
        <taxon>Metazoa</taxon>
        <taxon>Hemichordata</taxon>
        <taxon>Enteropneusta</taxon>
        <taxon>Harrimaniidae</taxon>
        <taxon>Saccoglossus</taxon>
    </lineage>
</organism>
<dbReference type="PANTHER" id="PTHR16897">
    <property type="entry name" value="OS10G0105400 PROTEIN"/>
    <property type="match status" value="1"/>
</dbReference>
<dbReference type="InterPro" id="IPR036116">
    <property type="entry name" value="FN3_sf"/>
</dbReference>
<proteinExistence type="predicted"/>
<dbReference type="PANTHER" id="PTHR16897:SF2">
    <property type="entry name" value="OS03G0226600 PROTEIN"/>
    <property type="match status" value="1"/>
</dbReference>
<accession>A0ABM0GT44</accession>